<keyword evidence="2" id="KW-0479">Metal-binding</keyword>
<dbReference type="InterPro" id="IPR007348">
    <property type="entry name" value="CopC_dom"/>
</dbReference>
<evidence type="ECO:0000256" key="5">
    <source>
        <dbReference type="SAM" id="MobiDB-lite"/>
    </source>
</evidence>
<dbReference type="PANTHER" id="PTHR34820">
    <property type="entry name" value="INNER MEMBRANE PROTEIN YEBZ"/>
    <property type="match status" value="1"/>
</dbReference>
<dbReference type="InterPro" id="IPR014756">
    <property type="entry name" value="Ig_E-set"/>
</dbReference>
<comment type="caution">
    <text evidence="7">The sequence shown here is derived from an EMBL/GenBank/DDBJ whole genome shotgun (WGS) entry which is preliminary data.</text>
</comment>
<dbReference type="RefSeq" id="WP_343897330.1">
    <property type="nucleotide sequence ID" value="NZ_BAAAFZ010000069.1"/>
</dbReference>
<dbReference type="SUPFAM" id="SSF81296">
    <property type="entry name" value="E set domains"/>
    <property type="match status" value="1"/>
</dbReference>
<feature type="region of interest" description="Disordered" evidence="5">
    <location>
        <begin position="73"/>
        <end position="102"/>
    </location>
</feature>
<dbReference type="InterPro" id="IPR014755">
    <property type="entry name" value="Cu-Rt/internalin_Ig-like"/>
</dbReference>
<evidence type="ECO:0000313" key="7">
    <source>
        <dbReference type="EMBL" id="GAA0599148.1"/>
    </source>
</evidence>
<keyword evidence="8" id="KW-1185">Reference proteome</keyword>
<evidence type="ECO:0000256" key="3">
    <source>
        <dbReference type="ARBA" id="ARBA00022729"/>
    </source>
</evidence>
<feature type="domain" description="CopC" evidence="6">
    <location>
        <begin position="33"/>
        <end position="127"/>
    </location>
</feature>
<name>A0ABN1FWC6_9PROT</name>
<evidence type="ECO:0000313" key="8">
    <source>
        <dbReference type="Proteomes" id="UP001501588"/>
    </source>
</evidence>
<organism evidence="7 8">
    <name type="scientific">Craurococcus roseus</name>
    <dbReference type="NCBI Taxonomy" id="77585"/>
    <lineage>
        <taxon>Bacteria</taxon>
        <taxon>Pseudomonadati</taxon>
        <taxon>Pseudomonadota</taxon>
        <taxon>Alphaproteobacteria</taxon>
        <taxon>Acetobacterales</taxon>
        <taxon>Acetobacteraceae</taxon>
        <taxon>Craurococcus</taxon>
    </lineage>
</organism>
<evidence type="ECO:0000259" key="6">
    <source>
        <dbReference type="Pfam" id="PF04234"/>
    </source>
</evidence>
<keyword evidence="3" id="KW-0732">Signal</keyword>
<proteinExistence type="predicted"/>
<feature type="compositionally biased region" description="Basic and acidic residues" evidence="5">
    <location>
        <begin position="73"/>
        <end position="84"/>
    </location>
</feature>
<dbReference type="PANTHER" id="PTHR34820:SF4">
    <property type="entry name" value="INNER MEMBRANE PROTEIN YEBZ"/>
    <property type="match status" value="1"/>
</dbReference>
<evidence type="ECO:0000256" key="1">
    <source>
        <dbReference type="ARBA" id="ARBA00004196"/>
    </source>
</evidence>
<dbReference type="Gene3D" id="2.60.40.1220">
    <property type="match status" value="1"/>
</dbReference>
<sequence length="134" mass="13710">MIGLDSCGRRRATAAAAIALAACGATVRSALAHADLRASEPAEGAALPASPDRIALLFTEPMRVTSLRLLDEAGQERPLRREGPRTGAAAETRASLPGPLPPGAYRIEYRGLSADGHVGGGAVRFRVGNGGGAR</sequence>
<dbReference type="InterPro" id="IPR032694">
    <property type="entry name" value="CopC/D"/>
</dbReference>
<keyword evidence="4" id="KW-0186">Copper</keyword>
<evidence type="ECO:0000256" key="4">
    <source>
        <dbReference type="ARBA" id="ARBA00023008"/>
    </source>
</evidence>
<evidence type="ECO:0000256" key="2">
    <source>
        <dbReference type="ARBA" id="ARBA00022723"/>
    </source>
</evidence>
<comment type="subcellular location">
    <subcellularLocation>
        <location evidence="1">Cell envelope</location>
    </subcellularLocation>
</comment>
<dbReference type="Pfam" id="PF04234">
    <property type="entry name" value="CopC"/>
    <property type="match status" value="1"/>
</dbReference>
<reference evidence="7 8" key="1">
    <citation type="journal article" date="2019" name="Int. J. Syst. Evol. Microbiol.">
        <title>The Global Catalogue of Microorganisms (GCM) 10K type strain sequencing project: providing services to taxonomists for standard genome sequencing and annotation.</title>
        <authorList>
            <consortium name="The Broad Institute Genomics Platform"/>
            <consortium name="The Broad Institute Genome Sequencing Center for Infectious Disease"/>
            <person name="Wu L."/>
            <person name="Ma J."/>
        </authorList>
    </citation>
    <scope>NUCLEOTIDE SEQUENCE [LARGE SCALE GENOMIC DNA]</scope>
    <source>
        <strain evidence="7 8">JCM 9933</strain>
    </source>
</reference>
<dbReference type="EMBL" id="BAAAFZ010000069">
    <property type="protein sequence ID" value="GAA0599148.1"/>
    <property type="molecule type" value="Genomic_DNA"/>
</dbReference>
<gene>
    <name evidence="7" type="ORF">GCM10009416_41630</name>
</gene>
<accession>A0ABN1FWC6</accession>
<protein>
    <recommendedName>
        <fullName evidence="6">CopC domain-containing protein</fullName>
    </recommendedName>
</protein>
<dbReference type="Proteomes" id="UP001501588">
    <property type="component" value="Unassembled WGS sequence"/>
</dbReference>